<dbReference type="InterPro" id="IPR045877">
    <property type="entry name" value="ZFP36-like"/>
</dbReference>
<dbReference type="GO" id="GO:0008270">
    <property type="term" value="F:zinc ion binding"/>
    <property type="evidence" value="ECO:0007669"/>
    <property type="project" value="UniProtKB-KW"/>
</dbReference>
<feature type="region of interest" description="Disordered" evidence="6">
    <location>
        <begin position="138"/>
        <end position="317"/>
    </location>
</feature>
<keyword evidence="9" id="KW-1185">Reference proteome</keyword>
<evidence type="ECO:0000256" key="2">
    <source>
        <dbReference type="ARBA" id="ARBA00022737"/>
    </source>
</evidence>
<gene>
    <name evidence="8" type="ORF">JAAARDRAFT_348656</name>
</gene>
<dbReference type="Proteomes" id="UP000027265">
    <property type="component" value="Unassembled WGS sequence"/>
</dbReference>
<feature type="compositionally biased region" description="Polar residues" evidence="6">
    <location>
        <begin position="285"/>
        <end position="301"/>
    </location>
</feature>
<feature type="compositionally biased region" description="Low complexity" evidence="6">
    <location>
        <begin position="554"/>
        <end position="568"/>
    </location>
</feature>
<dbReference type="SUPFAM" id="SSF90229">
    <property type="entry name" value="CCCH zinc finger"/>
    <property type="match status" value="2"/>
</dbReference>
<dbReference type="InterPro" id="IPR036855">
    <property type="entry name" value="Znf_CCCH_sf"/>
</dbReference>
<dbReference type="EMBL" id="KL197727">
    <property type="protein sequence ID" value="KDQ54779.1"/>
    <property type="molecule type" value="Genomic_DNA"/>
</dbReference>
<dbReference type="STRING" id="933084.A0A067PIY4"/>
<feature type="compositionally biased region" description="Low complexity" evidence="6">
    <location>
        <begin position="138"/>
        <end position="150"/>
    </location>
</feature>
<dbReference type="HOGENOM" id="CLU_354149_0_0_1"/>
<dbReference type="FunFam" id="4.10.1000.10:FF:000001">
    <property type="entry name" value="zinc finger CCCH domain-containing protein 15-like"/>
    <property type="match status" value="1"/>
</dbReference>
<keyword evidence="4 5" id="KW-0862">Zinc</keyword>
<evidence type="ECO:0000259" key="7">
    <source>
        <dbReference type="PROSITE" id="PS50103"/>
    </source>
</evidence>
<dbReference type="FunFam" id="4.10.1000.10:FF:000002">
    <property type="entry name" value="Zinc finger protein 36, C3H1 type-like 1"/>
    <property type="match status" value="1"/>
</dbReference>
<keyword evidence="2" id="KW-0677">Repeat</keyword>
<name>A0A067PIY4_9AGAM</name>
<dbReference type="PANTHER" id="PTHR12547:SF18">
    <property type="entry name" value="PROTEIN TIS11"/>
    <property type="match status" value="1"/>
</dbReference>
<feature type="compositionally biased region" description="Polar residues" evidence="6">
    <location>
        <begin position="787"/>
        <end position="816"/>
    </location>
</feature>
<protein>
    <recommendedName>
        <fullName evidence="7">C3H1-type domain-containing protein</fullName>
    </recommendedName>
</protein>
<dbReference type="InParanoid" id="A0A067PIY4"/>
<feature type="domain" description="C3H1-type" evidence="7">
    <location>
        <begin position="573"/>
        <end position="601"/>
    </location>
</feature>
<evidence type="ECO:0000256" key="3">
    <source>
        <dbReference type="ARBA" id="ARBA00022771"/>
    </source>
</evidence>
<feature type="compositionally biased region" description="Polar residues" evidence="6">
    <location>
        <begin position="687"/>
        <end position="700"/>
    </location>
</feature>
<feature type="region of interest" description="Disordered" evidence="6">
    <location>
        <begin position="775"/>
        <end position="906"/>
    </location>
</feature>
<feature type="zinc finger region" description="C3H1-type" evidence="5">
    <location>
        <begin position="611"/>
        <end position="639"/>
    </location>
</feature>
<evidence type="ECO:0000313" key="9">
    <source>
        <dbReference type="Proteomes" id="UP000027265"/>
    </source>
</evidence>
<feature type="compositionally biased region" description="Polar residues" evidence="6">
    <location>
        <begin position="855"/>
        <end position="866"/>
    </location>
</feature>
<feature type="compositionally biased region" description="Polar residues" evidence="6">
    <location>
        <begin position="336"/>
        <end position="350"/>
    </location>
</feature>
<reference evidence="9" key="1">
    <citation type="journal article" date="2014" name="Proc. Natl. Acad. Sci. U.S.A.">
        <title>Extensive sampling of basidiomycete genomes demonstrates inadequacy of the white-rot/brown-rot paradigm for wood decay fungi.</title>
        <authorList>
            <person name="Riley R."/>
            <person name="Salamov A.A."/>
            <person name="Brown D.W."/>
            <person name="Nagy L.G."/>
            <person name="Floudas D."/>
            <person name="Held B.W."/>
            <person name="Levasseur A."/>
            <person name="Lombard V."/>
            <person name="Morin E."/>
            <person name="Otillar R."/>
            <person name="Lindquist E.A."/>
            <person name="Sun H."/>
            <person name="LaButti K.M."/>
            <person name="Schmutz J."/>
            <person name="Jabbour D."/>
            <person name="Luo H."/>
            <person name="Baker S.E."/>
            <person name="Pisabarro A.G."/>
            <person name="Walton J.D."/>
            <person name="Blanchette R.A."/>
            <person name="Henrissat B."/>
            <person name="Martin F."/>
            <person name="Cullen D."/>
            <person name="Hibbett D.S."/>
            <person name="Grigoriev I.V."/>
        </authorList>
    </citation>
    <scope>NUCLEOTIDE SEQUENCE [LARGE SCALE GENOMIC DNA]</scope>
    <source>
        <strain evidence="9">MUCL 33604</strain>
    </source>
</reference>
<feature type="region of interest" description="Disordered" evidence="6">
    <location>
        <begin position="52"/>
        <end position="102"/>
    </location>
</feature>
<feature type="compositionally biased region" description="Polar residues" evidence="6">
    <location>
        <begin position="662"/>
        <end position="673"/>
    </location>
</feature>
<feature type="domain" description="C3H1-type" evidence="7">
    <location>
        <begin position="611"/>
        <end position="639"/>
    </location>
</feature>
<dbReference type="PROSITE" id="PS50103">
    <property type="entry name" value="ZF_C3H1"/>
    <property type="match status" value="2"/>
</dbReference>
<feature type="region of interest" description="Disordered" evidence="6">
    <location>
        <begin position="641"/>
        <end position="673"/>
    </location>
</feature>
<feature type="region of interest" description="Disordered" evidence="6">
    <location>
        <begin position="682"/>
        <end position="701"/>
    </location>
</feature>
<evidence type="ECO:0000313" key="8">
    <source>
        <dbReference type="EMBL" id="KDQ54779.1"/>
    </source>
</evidence>
<feature type="compositionally biased region" description="Polar residues" evidence="6">
    <location>
        <begin position="90"/>
        <end position="102"/>
    </location>
</feature>
<feature type="compositionally biased region" description="Polar residues" evidence="6">
    <location>
        <begin position="174"/>
        <end position="213"/>
    </location>
</feature>
<dbReference type="SMART" id="SM00356">
    <property type="entry name" value="ZnF_C3H1"/>
    <property type="match status" value="2"/>
</dbReference>
<sequence length="906" mass="96218">MPEVVTTSSTVNGFFSPTPQEILSPLANHPKTSLALDWTQTRDFLNSQDRRQLSRDALSTQTHQPSSTSFRTPTFSYMHTRGSPSDKSDVPTTPSDRTAVGATNNRWRFNNVGQLVDSELAPGEWDLADEIVRLRIGTDVGGDSNDDVGGQMRTPPQSKMSAVSLAQLHEASPLDTNSDVSGDSSSPHPLDQPLTTGSHSRGSSTDTTGSLAQTLHVPAMAPPKVGTVGEHKERPHSYSGGLSSADLRRLQQAGDSPVSRGPPGDAVGQQWPANPTRAGAAEQPTYPSLVNYPSITPRSHPQQQQQSAQVLSSQQEDAEADYGLQRYFNPLPPQNVTPTATSPSHPMAQSFNNRPNSVQAGMPFRQPQRSFNPPPMQGLLPSPSNFGYPGPQGPHGPHLSLGNAQQMYEMMLHGIPLESHPAVARVQQQHGVIRPTHQHSASDPGATLRDPTTLALLASNMQAFTGGAPPGPGMYGPAMGGPPALSLYANQFYAPQDMYGPSGQDLAAQALVAARLQAQYTGHYPGVGVPQQSLPVGAPAGLNMADPMSPDTTGSSNGPNGNGPSANNRKLGLYKTELCRSWEEKGTCRYGAKCQFAHGEDEIRKVPRHPKYKTEICRTFWVSGSCPYGKRCCFIHTELPAGGHPPGSEPPPPSHTDGRARSMSTNSDPNDASTSLLARISAKRTQESTPIDGNQQSTVMPMNGRPPTGSLRVDTSSLGAPVPKENKSAYPTFPNNGTLLPAPAQPSAMSPGPLTAGPDFGRSNPMVGQNQVRFHTTHHSSESIHSALQQRLSKNTSNTNPNLRHSFNGTEVNLNLSTPPPGSGHTSPFAMPPPENSLNVAPSAGRINGHVRSGSAGNWSSLSRSSHLGAPSPYSATPGDLKASSPWGAPELMVGGGSRLTEQTWM</sequence>
<feature type="compositionally biased region" description="Low complexity" evidence="6">
    <location>
        <begin position="65"/>
        <end position="76"/>
    </location>
</feature>
<evidence type="ECO:0000256" key="1">
    <source>
        <dbReference type="ARBA" id="ARBA00022723"/>
    </source>
</evidence>
<dbReference type="Pfam" id="PF00642">
    <property type="entry name" value="zf-CCCH"/>
    <property type="match status" value="2"/>
</dbReference>
<dbReference type="AlphaFoldDB" id="A0A067PIY4"/>
<evidence type="ECO:0000256" key="4">
    <source>
        <dbReference type="ARBA" id="ARBA00022833"/>
    </source>
</evidence>
<evidence type="ECO:0000256" key="5">
    <source>
        <dbReference type="PROSITE-ProRule" id="PRU00723"/>
    </source>
</evidence>
<accession>A0A067PIY4</accession>
<evidence type="ECO:0000256" key="6">
    <source>
        <dbReference type="SAM" id="MobiDB-lite"/>
    </source>
</evidence>
<proteinExistence type="predicted"/>
<dbReference type="GO" id="GO:0003729">
    <property type="term" value="F:mRNA binding"/>
    <property type="evidence" value="ECO:0007669"/>
    <property type="project" value="InterPro"/>
</dbReference>
<dbReference type="PANTHER" id="PTHR12547">
    <property type="entry name" value="CCCH ZINC FINGER/TIS11-RELATED"/>
    <property type="match status" value="1"/>
</dbReference>
<feature type="compositionally biased region" description="Low complexity" evidence="6">
    <location>
        <begin position="302"/>
        <end position="315"/>
    </location>
</feature>
<dbReference type="InterPro" id="IPR000571">
    <property type="entry name" value="Znf_CCCH"/>
</dbReference>
<organism evidence="8 9">
    <name type="scientific">Jaapia argillacea MUCL 33604</name>
    <dbReference type="NCBI Taxonomy" id="933084"/>
    <lineage>
        <taxon>Eukaryota</taxon>
        <taxon>Fungi</taxon>
        <taxon>Dikarya</taxon>
        <taxon>Basidiomycota</taxon>
        <taxon>Agaricomycotina</taxon>
        <taxon>Agaricomycetes</taxon>
        <taxon>Agaricomycetidae</taxon>
        <taxon>Jaapiales</taxon>
        <taxon>Jaapiaceae</taxon>
        <taxon>Jaapia</taxon>
    </lineage>
</organism>
<dbReference type="Gene3D" id="4.10.1000.10">
    <property type="entry name" value="Zinc finger, CCCH-type"/>
    <property type="match status" value="2"/>
</dbReference>
<keyword evidence="1 5" id="KW-0479">Metal-binding</keyword>
<keyword evidence="3 5" id="KW-0863">Zinc-finger</keyword>
<feature type="zinc finger region" description="C3H1-type" evidence="5">
    <location>
        <begin position="573"/>
        <end position="601"/>
    </location>
</feature>
<feature type="region of interest" description="Disordered" evidence="6">
    <location>
        <begin position="538"/>
        <end position="569"/>
    </location>
</feature>
<dbReference type="OrthoDB" id="410307at2759"/>
<feature type="region of interest" description="Disordered" evidence="6">
    <location>
        <begin position="331"/>
        <end position="350"/>
    </location>
</feature>